<protein>
    <recommendedName>
        <fullName evidence="2">Lipid/polyisoprenoid-binding YceI-like domain-containing protein</fullName>
    </recommendedName>
</protein>
<gene>
    <name evidence="1" type="ORF">METZ01_LOCUS228298</name>
</gene>
<name>A0A382GKY8_9ZZZZ</name>
<dbReference type="AlphaFoldDB" id="A0A382GKY8"/>
<accession>A0A382GKY8</accession>
<dbReference type="EMBL" id="UINC01055962">
    <property type="protein sequence ID" value="SVB75444.1"/>
    <property type="molecule type" value="Genomic_DNA"/>
</dbReference>
<sequence>MKVIITTLLVALLASFPVRAAWELDAEKSALTFVSTKATNIAEVHRFTDLSGAMDGEGEVTIKIGLGS</sequence>
<proteinExistence type="predicted"/>
<evidence type="ECO:0000313" key="1">
    <source>
        <dbReference type="EMBL" id="SVB75444.1"/>
    </source>
</evidence>
<dbReference type="Gene3D" id="2.40.128.110">
    <property type="entry name" value="Lipid/polyisoprenoid-binding, YceI-like"/>
    <property type="match status" value="1"/>
</dbReference>
<organism evidence="1">
    <name type="scientific">marine metagenome</name>
    <dbReference type="NCBI Taxonomy" id="408172"/>
    <lineage>
        <taxon>unclassified sequences</taxon>
        <taxon>metagenomes</taxon>
        <taxon>ecological metagenomes</taxon>
    </lineage>
</organism>
<dbReference type="SUPFAM" id="SSF101874">
    <property type="entry name" value="YceI-like"/>
    <property type="match status" value="1"/>
</dbReference>
<evidence type="ECO:0008006" key="2">
    <source>
        <dbReference type="Google" id="ProtNLM"/>
    </source>
</evidence>
<feature type="non-terminal residue" evidence="1">
    <location>
        <position position="68"/>
    </location>
</feature>
<reference evidence="1" key="1">
    <citation type="submission" date="2018-05" db="EMBL/GenBank/DDBJ databases">
        <authorList>
            <person name="Lanie J.A."/>
            <person name="Ng W.-L."/>
            <person name="Kazmierczak K.M."/>
            <person name="Andrzejewski T.M."/>
            <person name="Davidsen T.M."/>
            <person name="Wayne K.J."/>
            <person name="Tettelin H."/>
            <person name="Glass J.I."/>
            <person name="Rusch D."/>
            <person name="Podicherti R."/>
            <person name="Tsui H.-C.T."/>
            <person name="Winkler M.E."/>
        </authorList>
    </citation>
    <scope>NUCLEOTIDE SEQUENCE</scope>
</reference>
<dbReference type="InterPro" id="IPR036761">
    <property type="entry name" value="TTHA0802/YceI-like_sf"/>
</dbReference>